<dbReference type="EMBL" id="CABVQI010000001">
    <property type="protein sequence ID" value="VWC58478.1"/>
    <property type="molecule type" value="Genomic_DNA"/>
</dbReference>
<evidence type="ECO:0000313" key="2">
    <source>
        <dbReference type="Proteomes" id="UP000494274"/>
    </source>
</evidence>
<gene>
    <name evidence="1" type="ORF">BLA18112_00668</name>
</gene>
<sequence length="31" mass="3526">MLCILLRHGMHRVRHDVMRCVVGALPGRVVT</sequence>
<dbReference type="Proteomes" id="UP000494274">
    <property type="component" value="Unassembled WGS sequence"/>
</dbReference>
<organism evidence="1 2">
    <name type="scientific">Burkholderia lata (strain ATCC 17760 / DSM 23089 / LMG 22485 / NCIMB 9086 / R18194 / 383)</name>
    <dbReference type="NCBI Taxonomy" id="482957"/>
    <lineage>
        <taxon>Bacteria</taxon>
        <taxon>Pseudomonadati</taxon>
        <taxon>Pseudomonadota</taxon>
        <taxon>Betaproteobacteria</taxon>
        <taxon>Burkholderiales</taxon>
        <taxon>Burkholderiaceae</taxon>
        <taxon>Burkholderia</taxon>
        <taxon>Burkholderia cepacia complex</taxon>
    </lineage>
</organism>
<dbReference type="AlphaFoldDB" id="A0A6P2TRL0"/>
<name>A0A6P2TRL0_BURL3</name>
<evidence type="ECO:0000313" key="1">
    <source>
        <dbReference type="EMBL" id="VWC58478.1"/>
    </source>
</evidence>
<proteinExistence type="predicted"/>
<protein>
    <submittedName>
        <fullName evidence="1">Uncharacterized protein</fullName>
    </submittedName>
</protein>
<accession>A0A6P2TRL0</accession>
<reference evidence="1 2" key="1">
    <citation type="submission" date="2019-09" db="EMBL/GenBank/DDBJ databases">
        <authorList>
            <person name="Depoorter E."/>
        </authorList>
    </citation>
    <scope>NUCLEOTIDE SEQUENCE [LARGE SCALE GENOMIC DNA]</scope>
    <source>
        <strain evidence="1">R-18112</strain>
    </source>
</reference>